<evidence type="ECO:0000259" key="10">
    <source>
        <dbReference type="Pfam" id="PF01909"/>
    </source>
</evidence>
<feature type="domain" description="Polymerase nucleotidyl transferase" evidence="10">
    <location>
        <begin position="23"/>
        <end position="95"/>
    </location>
</feature>
<accession>A0A564ZJE6</accession>
<comment type="similarity">
    <text evidence="9">Belongs to the MntA antitoxin family.</text>
</comment>
<keyword evidence="3 11" id="KW-0808">Transferase</keyword>
<keyword evidence="2" id="KW-1277">Toxin-antitoxin system</keyword>
<dbReference type="Proteomes" id="UP000334340">
    <property type="component" value="Unassembled WGS sequence"/>
</dbReference>
<dbReference type="EMBL" id="CABIKM010000026">
    <property type="protein sequence ID" value="VUZ85424.1"/>
    <property type="molecule type" value="Genomic_DNA"/>
</dbReference>
<dbReference type="PANTHER" id="PTHR33571">
    <property type="entry name" value="SSL8005 PROTEIN"/>
    <property type="match status" value="1"/>
</dbReference>
<keyword evidence="5" id="KW-0479">Metal-binding</keyword>
<dbReference type="SUPFAM" id="SSF81301">
    <property type="entry name" value="Nucleotidyltransferase"/>
    <property type="match status" value="1"/>
</dbReference>
<keyword evidence="4" id="KW-0548">Nucleotidyltransferase</keyword>
<dbReference type="GO" id="GO:0005524">
    <property type="term" value="F:ATP binding"/>
    <property type="evidence" value="ECO:0007669"/>
    <property type="project" value="UniProtKB-KW"/>
</dbReference>
<evidence type="ECO:0000256" key="4">
    <source>
        <dbReference type="ARBA" id="ARBA00022695"/>
    </source>
</evidence>
<keyword evidence="7" id="KW-0067">ATP-binding</keyword>
<gene>
    <name evidence="11" type="ORF">MELA_01808</name>
</gene>
<evidence type="ECO:0000256" key="9">
    <source>
        <dbReference type="ARBA" id="ARBA00038276"/>
    </source>
</evidence>
<dbReference type="Gene3D" id="3.30.460.10">
    <property type="entry name" value="Beta Polymerase, domain 2"/>
    <property type="match status" value="1"/>
</dbReference>
<dbReference type="CDD" id="cd05403">
    <property type="entry name" value="NT_KNTase_like"/>
    <property type="match status" value="1"/>
</dbReference>
<dbReference type="AlphaFoldDB" id="A0A564ZJE6"/>
<proteinExistence type="inferred from homology"/>
<name>A0A564ZJE6_9BACT</name>
<evidence type="ECO:0000313" key="12">
    <source>
        <dbReference type="Proteomes" id="UP000334340"/>
    </source>
</evidence>
<evidence type="ECO:0000256" key="6">
    <source>
        <dbReference type="ARBA" id="ARBA00022741"/>
    </source>
</evidence>
<keyword evidence="6" id="KW-0547">Nucleotide-binding</keyword>
<protein>
    <submittedName>
        <fullName evidence="11">Nucleotidyltransferase</fullName>
    </submittedName>
</protein>
<evidence type="ECO:0000256" key="5">
    <source>
        <dbReference type="ARBA" id="ARBA00022723"/>
    </source>
</evidence>
<organism evidence="11 12">
    <name type="scientific">Candidatus Methylomirabilis lanthanidiphila</name>
    <dbReference type="NCBI Taxonomy" id="2211376"/>
    <lineage>
        <taxon>Bacteria</taxon>
        <taxon>Candidatus Methylomirabilota</taxon>
        <taxon>Candidatus Methylomirabilia</taxon>
        <taxon>Candidatus Methylomirabilales</taxon>
        <taxon>Candidatus Methylomirabilaceae</taxon>
        <taxon>Candidatus Methylomirabilis</taxon>
    </lineage>
</organism>
<dbReference type="InterPro" id="IPR043519">
    <property type="entry name" value="NT_sf"/>
</dbReference>
<dbReference type="PANTHER" id="PTHR33571:SF12">
    <property type="entry name" value="BSL3053 PROTEIN"/>
    <property type="match status" value="1"/>
</dbReference>
<dbReference type="GO" id="GO:0016779">
    <property type="term" value="F:nucleotidyltransferase activity"/>
    <property type="evidence" value="ECO:0007669"/>
    <property type="project" value="UniProtKB-KW"/>
</dbReference>
<keyword evidence="12" id="KW-1185">Reference proteome</keyword>
<sequence>MTLEQLLKDERDAILRIAVRHGAYNIRVFGSAARGEALEDSDIDLLVEFEPGRSLLDHTALVLELEELLGRKVDVVTEKGLYWLLRRRILKEARAL</sequence>
<comment type="cofactor">
    <cofactor evidence="1">
        <name>Mg(2+)</name>
        <dbReference type="ChEBI" id="CHEBI:18420"/>
    </cofactor>
</comment>
<dbReference type="InterPro" id="IPR052038">
    <property type="entry name" value="Type-VII_TA_antitoxin"/>
</dbReference>
<keyword evidence="8" id="KW-0460">Magnesium</keyword>
<dbReference type="GO" id="GO:0046872">
    <property type="term" value="F:metal ion binding"/>
    <property type="evidence" value="ECO:0007669"/>
    <property type="project" value="UniProtKB-KW"/>
</dbReference>
<reference evidence="11 12" key="1">
    <citation type="submission" date="2019-07" db="EMBL/GenBank/DDBJ databases">
        <authorList>
            <person name="Cremers G."/>
        </authorList>
    </citation>
    <scope>NUCLEOTIDE SEQUENCE [LARGE SCALE GENOMIC DNA]</scope>
</reference>
<evidence type="ECO:0000256" key="2">
    <source>
        <dbReference type="ARBA" id="ARBA00022649"/>
    </source>
</evidence>
<evidence type="ECO:0000313" key="11">
    <source>
        <dbReference type="EMBL" id="VUZ85424.1"/>
    </source>
</evidence>
<dbReference type="Pfam" id="PF01909">
    <property type="entry name" value="NTP_transf_2"/>
    <property type="match status" value="1"/>
</dbReference>
<dbReference type="InterPro" id="IPR002934">
    <property type="entry name" value="Polymerase_NTP_transf_dom"/>
</dbReference>
<evidence type="ECO:0000256" key="8">
    <source>
        <dbReference type="ARBA" id="ARBA00022842"/>
    </source>
</evidence>
<evidence type="ECO:0000256" key="1">
    <source>
        <dbReference type="ARBA" id="ARBA00001946"/>
    </source>
</evidence>
<evidence type="ECO:0000256" key="3">
    <source>
        <dbReference type="ARBA" id="ARBA00022679"/>
    </source>
</evidence>
<evidence type="ECO:0000256" key="7">
    <source>
        <dbReference type="ARBA" id="ARBA00022840"/>
    </source>
</evidence>